<reference evidence="10 11" key="1">
    <citation type="submission" date="2018-11" db="EMBL/GenBank/DDBJ databases">
        <title>Trebonia kvetii gen.nov., sp.nov., a novel acidophilic actinobacterium, and proposal of the new actinobacterial family Treboniaceae fam. nov.</title>
        <authorList>
            <person name="Rapoport D."/>
            <person name="Sagova-Mareckova M."/>
            <person name="Sedlacek I."/>
            <person name="Provaznik J."/>
            <person name="Kralova S."/>
            <person name="Pavlinic D."/>
            <person name="Benes V."/>
            <person name="Kopecky J."/>
        </authorList>
    </citation>
    <scope>NUCLEOTIDE SEQUENCE [LARGE SCALE GENOMIC DNA]</scope>
    <source>
        <strain evidence="10 11">15Tr583</strain>
    </source>
</reference>
<dbReference type="Proteomes" id="UP000460272">
    <property type="component" value="Unassembled WGS sequence"/>
</dbReference>
<evidence type="ECO:0000259" key="9">
    <source>
        <dbReference type="Pfam" id="PF01850"/>
    </source>
</evidence>
<gene>
    <name evidence="8" type="primary">vapC</name>
    <name evidence="10" type="ORF">EAS64_26060</name>
</gene>
<dbReference type="PANTHER" id="PTHR33653:SF1">
    <property type="entry name" value="RIBONUCLEASE VAPC2"/>
    <property type="match status" value="1"/>
</dbReference>
<dbReference type="GO" id="GO:0090729">
    <property type="term" value="F:toxin activity"/>
    <property type="evidence" value="ECO:0007669"/>
    <property type="project" value="UniProtKB-KW"/>
</dbReference>
<dbReference type="InterPro" id="IPR050556">
    <property type="entry name" value="Type_II_TA_system_RNase"/>
</dbReference>
<dbReference type="InterPro" id="IPR002716">
    <property type="entry name" value="PIN_dom"/>
</dbReference>
<name>A0A6P2BVM4_9ACTN</name>
<evidence type="ECO:0000256" key="8">
    <source>
        <dbReference type="HAMAP-Rule" id="MF_00265"/>
    </source>
</evidence>
<dbReference type="RefSeq" id="WP_145857139.1">
    <property type="nucleotide sequence ID" value="NZ_RPFW01000005.1"/>
</dbReference>
<evidence type="ECO:0000256" key="3">
    <source>
        <dbReference type="ARBA" id="ARBA00022722"/>
    </source>
</evidence>
<dbReference type="InterPro" id="IPR029060">
    <property type="entry name" value="PIN-like_dom_sf"/>
</dbReference>
<dbReference type="Gene3D" id="3.40.50.1010">
    <property type="entry name" value="5'-nuclease"/>
    <property type="match status" value="1"/>
</dbReference>
<evidence type="ECO:0000256" key="6">
    <source>
        <dbReference type="ARBA" id="ARBA00022842"/>
    </source>
</evidence>
<protein>
    <recommendedName>
        <fullName evidence="8">Ribonuclease VapC</fullName>
        <shortName evidence="8">RNase VapC</shortName>
        <ecNumber evidence="8">3.1.-.-</ecNumber>
    </recommendedName>
    <alternativeName>
        <fullName evidence="8">Toxin VapC</fullName>
    </alternativeName>
</protein>
<dbReference type="OrthoDB" id="9804823at2"/>
<dbReference type="SUPFAM" id="SSF88723">
    <property type="entry name" value="PIN domain-like"/>
    <property type="match status" value="1"/>
</dbReference>
<feature type="binding site" evidence="8">
    <location>
        <position position="6"/>
    </location>
    <ligand>
        <name>Mg(2+)</name>
        <dbReference type="ChEBI" id="CHEBI:18420"/>
    </ligand>
</feature>
<dbReference type="EMBL" id="RPFW01000005">
    <property type="protein sequence ID" value="TVZ02286.1"/>
    <property type="molecule type" value="Genomic_DNA"/>
</dbReference>
<feature type="domain" description="PIN" evidence="9">
    <location>
        <begin position="3"/>
        <end position="120"/>
    </location>
</feature>
<comment type="cofactor">
    <cofactor evidence="1 8">
        <name>Mg(2+)</name>
        <dbReference type="ChEBI" id="CHEBI:18420"/>
    </cofactor>
</comment>
<keyword evidence="5 8" id="KW-0378">Hydrolase</keyword>
<dbReference type="PANTHER" id="PTHR33653">
    <property type="entry name" value="RIBONUCLEASE VAPC2"/>
    <property type="match status" value="1"/>
</dbReference>
<evidence type="ECO:0000256" key="1">
    <source>
        <dbReference type="ARBA" id="ARBA00001946"/>
    </source>
</evidence>
<evidence type="ECO:0000256" key="2">
    <source>
        <dbReference type="ARBA" id="ARBA00022649"/>
    </source>
</evidence>
<dbReference type="EC" id="3.1.-.-" evidence="8"/>
<keyword evidence="3 8" id="KW-0540">Nuclease</keyword>
<comment type="similarity">
    <text evidence="7 8">Belongs to the PINc/VapC protein family.</text>
</comment>
<dbReference type="InterPro" id="IPR022907">
    <property type="entry name" value="VapC_family"/>
</dbReference>
<keyword evidence="6 8" id="KW-0460">Magnesium</keyword>
<comment type="function">
    <text evidence="8">Toxic component of a toxin-antitoxin (TA) system. An RNase.</text>
</comment>
<evidence type="ECO:0000256" key="7">
    <source>
        <dbReference type="ARBA" id="ARBA00038093"/>
    </source>
</evidence>
<dbReference type="HAMAP" id="MF_00265">
    <property type="entry name" value="VapC_Nob1"/>
    <property type="match status" value="1"/>
</dbReference>
<feature type="binding site" evidence="8">
    <location>
        <position position="102"/>
    </location>
    <ligand>
        <name>Mg(2+)</name>
        <dbReference type="ChEBI" id="CHEBI:18420"/>
    </ligand>
</feature>
<accession>A0A6P2BVM4</accession>
<organism evidence="10 11">
    <name type="scientific">Trebonia kvetii</name>
    <dbReference type="NCBI Taxonomy" id="2480626"/>
    <lineage>
        <taxon>Bacteria</taxon>
        <taxon>Bacillati</taxon>
        <taxon>Actinomycetota</taxon>
        <taxon>Actinomycetes</taxon>
        <taxon>Streptosporangiales</taxon>
        <taxon>Treboniaceae</taxon>
        <taxon>Trebonia</taxon>
    </lineage>
</organism>
<dbReference type="GO" id="GO:0004540">
    <property type="term" value="F:RNA nuclease activity"/>
    <property type="evidence" value="ECO:0007669"/>
    <property type="project" value="InterPro"/>
</dbReference>
<evidence type="ECO:0000256" key="4">
    <source>
        <dbReference type="ARBA" id="ARBA00022723"/>
    </source>
</evidence>
<keyword evidence="2 8" id="KW-1277">Toxin-antitoxin system</keyword>
<dbReference type="CDD" id="cd18746">
    <property type="entry name" value="PIN_VapC4-5_FitB-like"/>
    <property type="match status" value="1"/>
</dbReference>
<evidence type="ECO:0000256" key="5">
    <source>
        <dbReference type="ARBA" id="ARBA00022801"/>
    </source>
</evidence>
<keyword evidence="4 8" id="KW-0479">Metal-binding</keyword>
<keyword evidence="11" id="KW-1185">Reference proteome</keyword>
<sequence length="137" mass="15265">MTYLLDTNILSETRKRQPAAGVVDWIAATPPDRLHISVLTLGEIEQGIAKVRGRGDRHQASALERWLRDVETGFEDRVLPVTFPVAAAWGRQHYAQHLPVIDALIAATARLHSMTVVTRNVKDFELAGVQVFNPFAE</sequence>
<dbReference type="Pfam" id="PF01850">
    <property type="entry name" value="PIN"/>
    <property type="match status" value="1"/>
</dbReference>
<dbReference type="GO" id="GO:0016787">
    <property type="term" value="F:hydrolase activity"/>
    <property type="evidence" value="ECO:0007669"/>
    <property type="project" value="UniProtKB-KW"/>
</dbReference>
<evidence type="ECO:0000313" key="10">
    <source>
        <dbReference type="EMBL" id="TVZ02286.1"/>
    </source>
</evidence>
<keyword evidence="8" id="KW-0800">Toxin</keyword>
<proteinExistence type="inferred from homology"/>
<dbReference type="GO" id="GO:0000287">
    <property type="term" value="F:magnesium ion binding"/>
    <property type="evidence" value="ECO:0007669"/>
    <property type="project" value="UniProtKB-UniRule"/>
</dbReference>
<comment type="caution">
    <text evidence="10">The sequence shown here is derived from an EMBL/GenBank/DDBJ whole genome shotgun (WGS) entry which is preliminary data.</text>
</comment>
<evidence type="ECO:0000313" key="11">
    <source>
        <dbReference type="Proteomes" id="UP000460272"/>
    </source>
</evidence>
<dbReference type="AlphaFoldDB" id="A0A6P2BVM4"/>